<dbReference type="GO" id="GO:0032259">
    <property type="term" value="P:methylation"/>
    <property type="evidence" value="ECO:0007669"/>
    <property type="project" value="UniProtKB-KW"/>
</dbReference>
<dbReference type="InterPro" id="IPR013216">
    <property type="entry name" value="Methyltransf_11"/>
</dbReference>
<proteinExistence type="predicted"/>
<dbReference type="GO" id="GO:0008757">
    <property type="term" value="F:S-adenosylmethionine-dependent methyltransferase activity"/>
    <property type="evidence" value="ECO:0007669"/>
    <property type="project" value="InterPro"/>
</dbReference>
<protein>
    <submittedName>
        <fullName evidence="2">SAM-dependent methyltransferase</fullName>
    </submittedName>
</protein>
<reference evidence="2 3" key="1">
    <citation type="submission" date="2020-08" db="EMBL/GenBank/DDBJ databases">
        <title>Genomic Encyclopedia of Type Strains, Phase IV (KMG-IV): sequencing the most valuable type-strain genomes for metagenomic binning, comparative biology and taxonomic classification.</title>
        <authorList>
            <person name="Goeker M."/>
        </authorList>
    </citation>
    <scope>NUCLEOTIDE SEQUENCE [LARGE SCALE GENOMIC DNA]</scope>
    <source>
        <strain evidence="2 3">DSM 29050</strain>
    </source>
</reference>
<accession>A0A840B496</accession>
<organism evidence="2 3">
    <name type="scientific">Sphingorhabdus rigui</name>
    <dbReference type="NCBI Taxonomy" id="1282858"/>
    <lineage>
        <taxon>Bacteria</taxon>
        <taxon>Pseudomonadati</taxon>
        <taxon>Pseudomonadota</taxon>
        <taxon>Alphaproteobacteria</taxon>
        <taxon>Sphingomonadales</taxon>
        <taxon>Sphingomonadaceae</taxon>
        <taxon>Sphingorhabdus</taxon>
    </lineage>
</organism>
<dbReference type="Pfam" id="PF08241">
    <property type="entry name" value="Methyltransf_11"/>
    <property type="match status" value="1"/>
</dbReference>
<evidence type="ECO:0000313" key="2">
    <source>
        <dbReference type="EMBL" id="MBB3943996.1"/>
    </source>
</evidence>
<keyword evidence="2" id="KW-0489">Methyltransferase</keyword>
<dbReference type="Gene3D" id="3.40.50.150">
    <property type="entry name" value="Vaccinia Virus protein VP39"/>
    <property type="match status" value="1"/>
</dbReference>
<feature type="domain" description="Methyltransferase type 11" evidence="1">
    <location>
        <begin position="43"/>
        <end position="106"/>
    </location>
</feature>
<dbReference type="EMBL" id="JACIEA010000004">
    <property type="protein sequence ID" value="MBB3943996.1"/>
    <property type="molecule type" value="Genomic_DNA"/>
</dbReference>
<sequence length="224" mass="26074">MFFPSLIKSIRKNDRVLEVGPGMTPHPRSDTLLEYEFSQAELVRQRGGADASNALKDPRLVFYNGESFPFDDNTFDYVIASHVIEHVPNPEKFIREVFRVGGGRGYIEFPLPSYELMFDFDVHLNFVWYDEVQNSLNYVSKNDTGIEMFSTITAMNRDSLRSGWDDIVRNNLKNYAQGIEFHEPFAVNRQSNFSGLDLKWTASGVSFERRAVRYVERVFRRFKQ</sequence>
<evidence type="ECO:0000313" key="3">
    <source>
        <dbReference type="Proteomes" id="UP000581447"/>
    </source>
</evidence>
<name>A0A840B496_9SPHN</name>
<dbReference type="RefSeq" id="WP_183942298.1">
    <property type="nucleotide sequence ID" value="NZ_BAABBG010000003.1"/>
</dbReference>
<dbReference type="CDD" id="cd02440">
    <property type="entry name" value="AdoMet_MTases"/>
    <property type="match status" value="1"/>
</dbReference>
<dbReference type="SUPFAM" id="SSF53335">
    <property type="entry name" value="S-adenosyl-L-methionine-dependent methyltransferases"/>
    <property type="match status" value="1"/>
</dbReference>
<keyword evidence="2" id="KW-0808">Transferase</keyword>
<comment type="caution">
    <text evidence="2">The sequence shown here is derived from an EMBL/GenBank/DDBJ whole genome shotgun (WGS) entry which is preliminary data.</text>
</comment>
<dbReference type="AlphaFoldDB" id="A0A840B496"/>
<gene>
    <name evidence="2" type="ORF">GGR91_002265</name>
</gene>
<evidence type="ECO:0000259" key="1">
    <source>
        <dbReference type="Pfam" id="PF08241"/>
    </source>
</evidence>
<keyword evidence="3" id="KW-1185">Reference proteome</keyword>
<dbReference type="Proteomes" id="UP000581447">
    <property type="component" value="Unassembled WGS sequence"/>
</dbReference>
<dbReference type="InterPro" id="IPR029063">
    <property type="entry name" value="SAM-dependent_MTases_sf"/>
</dbReference>